<comment type="caution">
    <text evidence="13">The sequence shown here is derived from an EMBL/GenBank/DDBJ whole genome shotgun (WGS) entry which is preliminary data.</text>
</comment>
<proteinExistence type="predicted"/>
<sequence>MNSPAFVPPSFLPRSDGVKLAYRHKRGEGPTIVFLPGYMSDMEGGKALALDAWAREQGRAMLRLDYAGNGASEGRFEDGTLANWRDDALLLIDSLTEGPVVLVGSSMGGWLALLIALARPERVAGLVGIAAAPDFTQWGFTDADKALLATEGRIVEPTAYGDDPYVTTLAFWQSGQANRLLEGEIPIDCPVRLLHGQEDADVPWQIALRLAERLRSSDVQTLLIKDGDHRLSRDPDIALLIRTVASLLDSL</sequence>
<reference evidence="13 14" key="1">
    <citation type="submission" date="2015-04" db="EMBL/GenBank/DDBJ databases">
        <title>Genome sequence of aromatic hydrocarbons-degrading Sphingobium chungbukense DJ77.</title>
        <authorList>
            <person name="Kim Y.-C."/>
            <person name="Chae J.-C."/>
        </authorList>
    </citation>
    <scope>NUCLEOTIDE SEQUENCE [LARGE SCALE GENOMIC DNA]</scope>
    <source>
        <strain evidence="13 14">DJ77</strain>
    </source>
</reference>
<evidence type="ECO:0000256" key="10">
    <source>
        <dbReference type="ARBA" id="ARBA00047409"/>
    </source>
</evidence>
<evidence type="ECO:0000256" key="4">
    <source>
        <dbReference type="ARBA" id="ARBA00039132"/>
    </source>
</evidence>
<evidence type="ECO:0000256" key="6">
    <source>
        <dbReference type="ARBA" id="ARBA00041520"/>
    </source>
</evidence>
<organism evidence="13 14">
    <name type="scientific">Sphingobium chungbukense</name>
    <dbReference type="NCBI Taxonomy" id="56193"/>
    <lineage>
        <taxon>Bacteria</taxon>
        <taxon>Pseudomonadati</taxon>
        <taxon>Pseudomonadota</taxon>
        <taxon>Alphaproteobacteria</taxon>
        <taxon>Sphingomonadales</taxon>
        <taxon>Sphingomonadaceae</taxon>
        <taxon>Sphingobium</taxon>
    </lineage>
</organism>
<keyword evidence="14" id="KW-1185">Reference proteome</keyword>
<dbReference type="STRING" id="56193.YP76_03195"/>
<dbReference type="RefSeq" id="WP_046762132.1">
    <property type="nucleotide sequence ID" value="NZ_LBIC01000001.1"/>
</dbReference>
<name>A0A0M3AYR9_9SPHN</name>
<feature type="domain" description="AB hydrolase-1" evidence="12">
    <location>
        <begin position="32"/>
        <end position="235"/>
    </location>
</feature>
<evidence type="ECO:0000313" key="13">
    <source>
        <dbReference type="EMBL" id="KKW93689.1"/>
    </source>
</evidence>
<gene>
    <name evidence="13" type="ORF">YP76_03195</name>
</gene>
<dbReference type="PANTHER" id="PTHR16138">
    <property type="entry name" value="MYCOPHENOLIC ACID ACYL-GLUCURONIDE ESTERASE, MITOCHONDRIAL"/>
    <property type="match status" value="1"/>
</dbReference>
<dbReference type="InterPro" id="IPR052382">
    <property type="entry name" value="ABHD10_acyl-thioesterase"/>
</dbReference>
<dbReference type="EC" id="3.1.1.93" evidence="4"/>
<dbReference type="InterPro" id="IPR000073">
    <property type="entry name" value="AB_hydrolase_1"/>
</dbReference>
<dbReference type="Pfam" id="PF12697">
    <property type="entry name" value="Abhydrolase_6"/>
    <property type="match status" value="1"/>
</dbReference>
<dbReference type="AlphaFoldDB" id="A0A0M3AYR9"/>
<evidence type="ECO:0000256" key="8">
    <source>
        <dbReference type="ARBA" id="ARBA00042704"/>
    </source>
</evidence>
<dbReference type="EMBL" id="LBIC01000001">
    <property type="protein sequence ID" value="KKW93689.1"/>
    <property type="molecule type" value="Genomic_DNA"/>
</dbReference>
<evidence type="ECO:0000256" key="9">
    <source>
        <dbReference type="ARBA" id="ARBA00046047"/>
    </source>
</evidence>
<dbReference type="GO" id="GO:0008474">
    <property type="term" value="F:palmitoyl-(protein) hydrolase activity"/>
    <property type="evidence" value="ECO:0007669"/>
    <property type="project" value="UniProtKB-EC"/>
</dbReference>
<evidence type="ECO:0000256" key="2">
    <source>
        <dbReference type="ARBA" id="ARBA00022801"/>
    </source>
</evidence>
<comment type="catalytic activity">
    <reaction evidence="10">
        <text>S-hexadecanoyl-L-cysteinyl-[protein] + H2O = L-cysteinyl-[protein] + hexadecanoate + H(+)</text>
        <dbReference type="Rhea" id="RHEA:19233"/>
        <dbReference type="Rhea" id="RHEA-COMP:10131"/>
        <dbReference type="Rhea" id="RHEA-COMP:11032"/>
        <dbReference type="ChEBI" id="CHEBI:7896"/>
        <dbReference type="ChEBI" id="CHEBI:15377"/>
        <dbReference type="ChEBI" id="CHEBI:15378"/>
        <dbReference type="ChEBI" id="CHEBI:29950"/>
        <dbReference type="ChEBI" id="CHEBI:74151"/>
        <dbReference type="EC" id="3.1.2.22"/>
    </reaction>
    <physiologicalReaction direction="left-to-right" evidence="10">
        <dbReference type="Rhea" id="RHEA:19234"/>
    </physiologicalReaction>
</comment>
<dbReference type="PANTHER" id="PTHR16138:SF7">
    <property type="entry name" value="PALMITOYL-PROTEIN THIOESTERASE ABHD10, MITOCHONDRIAL"/>
    <property type="match status" value="1"/>
</dbReference>
<accession>A0A0M3AYR9</accession>
<dbReference type="PRINTS" id="PR00111">
    <property type="entry name" value="ABHYDROLASE"/>
</dbReference>
<dbReference type="GO" id="GO:0004553">
    <property type="term" value="F:hydrolase activity, hydrolyzing O-glycosyl compounds"/>
    <property type="evidence" value="ECO:0007669"/>
    <property type="project" value="TreeGrafter"/>
</dbReference>
<dbReference type="PATRIC" id="fig|56193.3.peg.654"/>
<dbReference type="EC" id="3.1.2.22" evidence="1"/>
<keyword evidence="2 13" id="KW-0378">Hydrolase</keyword>
<evidence type="ECO:0000256" key="5">
    <source>
        <dbReference type="ARBA" id="ARBA00039314"/>
    </source>
</evidence>
<protein>
    <recommendedName>
        <fullName evidence="5">Palmitoyl-protein thioesterase ABHD10, mitochondrial</fullName>
        <ecNumber evidence="4">3.1.1.93</ecNumber>
        <ecNumber evidence="1">3.1.2.22</ecNumber>
    </recommendedName>
    <alternativeName>
        <fullName evidence="7">Acyl-protein thioesterase ABHD10</fullName>
    </alternativeName>
    <alternativeName>
        <fullName evidence="8">Alpha/beta hydrolase domain-containing protein 10</fullName>
    </alternativeName>
    <alternativeName>
        <fullName evidence="6">Mycophenolic acid acyl-glucuronide esterase, mitochondrial</fullName>
    </alternativeName>
</protein>
<comment type="catalytic activity">
    <reaction evidence="11">
        <text>mycophenolic acid O-acyl-beta-D-glucuronide + H2O = mycophenolate + D-glucuronate + H(+)</text>
        <dbReference type="Rhea" id="RHEA:34179"/>
        <dbReference type="ChEBI" id="CHEBI:15377"/>
        <dbReference type="ChEBI" id="CHEBI:15378"/>
        <dbReference type="ChEBI" id="CHEBI:58720"/>
        <dbReference type="ChEBI" id="CHEBI:62932"/>
        <dbReference type="ChEBI" id="CHEBI:66982"/>
        <dbReference type="EC" id="3.1.1.93"/>
    </reaction>
    <physiologicalReaction direction="left-to-right" evidence="11">
        <dbReference type="Rhea" id="RHEA:34180"/>
    </physiologicalReaction>
</comment>
<dbReference type="Proteomes" id="UP000033874">
    <property type="component" value="Unassembled WGS sequence"/>
</dbReference>
<dbReference type="GO" id="GO:0102390">
    <property type="term" value="F:mycophenolic acid acyl-glucuronide esterase activity"/>
    <property type="evidence" value="ECO:0007669"/>
    <property type="project" value="UniProtKB-EC"/>
</dbReference>
<keyword evidence="3" id="KW-0809">Transit peptide</keyword>
<comment type="function">
    <text evidence="9">Acts as an acyl-protein thioesterase that hydrolyzes fatty acids from acylated residues in proteins. Regulates the mitochondrial S-depalmitoylation of the nucleophilic active site residue of peroxiredoxin-5/PRDX5, a key antioxidant protein, therefore modulating mitochondrial antioxidant ability. Also catalyzes the deglucuronidation of mycophenolic acid acyl-glucuronide, an active metabolite of the immunosuppressant drug mycophenolate.</text>
</comment>
<evidence type="ECO:0000256" key="1">
    <source>
        <dbReference type="ARBA" id="ARBA00012423"/>
    </source>
</evidence>
<evidence type="ECO:0000313" key="14">
    <source>
        <dbReference type="Proteomes" id="UP000033874"/>
    </source>
</evidence>
<evidence type="ECO:0000256" key="7">
    <source>
        <dbReference type="ARBA" id="ARBA00042645"/>
    </source>
</evidence>
<evidence type="ECO:0000259" key="12">
    <source>
        <dbReference type="Pfam" id="PF12697"/>
    </source>
</evidence>
<evidence type="ECO:0000256" key="3">
    <source>
        <dbReference type="ARBA" id="ARBA00022946"/>
    </source>
</evidence>
<dbReference type="SUPFAM" id="SSF53474">
    <property type="entry name" value="alpha/beta-Hydrolases"/>
    <property type="match status" value="1"/>
</dbReference>
<dbReference type="Gene3D" id="3.40.50.1820">
    <property type="entry name" value="alpha/beta hydrolase"/>
    <property type="match status" value="1"/>
</dbReference>
<dbReference type="InterPro" id="IPR029058">
    <property type="entry name" value="AB_hydrolase_fold"/>
</dbReference>
<evidence type="ECO:0000256" key="11">
    <source>
        <dbReference type="ARBA" id="ARBA00047972"/>
    </source>
</evidence>